<dbReference type="RefSeq" id="WP_106748209.1">
    <property type="nucleotide sequence ID" value="NZ_CP027668.1"/>
</dbReference>
<evidence type="ECO:0000313" key="2">
    <source>
        <dbReference type="EMBL" id="AVO44868.1"/>
    </source>
</evidence>
<dbReference type="EMBL" id="CP027668">
    <property type="protein sequence ID" value="AVO44868.1"/>
    <property type="molecule type" value="Genomic_DNA"/>
</dbReference>
<organism evidence="2 3">
    <name type="scientific">Phreatobacter cathodiphilus</name>
    <dbReference type="NCBI Taxonomy" id="1868589"/>
    <lineage>
        <taxon>Bacteria</taxon>
        <taxon>Pseudomonadati</taxon>
        <taxon>Pseudomonadota</taxon>
        <taxon>Alphaproteobacteria</taxon>
        <taxon>Hyphomicrobiales</taxon>
        <taxon>Phreatobacteraceae</taxon>
        <taxon>Phreatobacter</taxon>
    </lineage>
</organism>
<evidence type="ECO:0000259" key="1">
    <source>
        <dbReference type="PROSITE" id="PS51186"/>
    </source>
</evidence>
<accession>A0A2S0N9P6</accession>
<dbReference type="Pfam" id="PF00583">
    <property type="entry name" value="Acetyltransf_1"/>
    <property type="match status" value="1"/>
</dbReference>
<dbReference type="Gene3D" id="3.40.630.30">
    <property type="match status" value="1"/>
</dbReference>
<dbReference type="GO" id="GO:0016747">
    <property type="term" value="F:acyltransferase activity, transferring groups other than amino-acyl groups"/>
    <property type="evidence" value="ECO:0007669"/>
    <property type="project" value="InterPro"/>
</dbReference>
<dbReference type="InterPro" id="IPR016181">
    <property type="entry name" value="Acyl_CoA_acyltransferase"/>
</dbReference>
<dbReference type="KEGG" id="phr:C6569_07220"/>
<feature type="domain" description="N-acetyltransferase" evidence="1">
    <location>
        <begin position="11"/>
        <end position="165"/>
    </location>
</feature>
<dbReference type="Proteomes" id="UP000237889">
    <property type="component" value="Chromosome"/>
</dbReference>
<sequence length="182" mass="19622">MASHATGAGAVRLRRAEAGDLPFVLTTEGMPHNALRISRWPRERHEACLADPDFAYWLALGDDGAPLGYAILKGLTDRNGNVALQRISVAAPGQGTGRAFLIGLVELAFTQTACHRFWLDVFTDNPVARALYAGLGLVEEGVMRESVVRADGRRASLAVMSILRPEWQARQAGCQASAGRPE</sequence>
<dbReference type="AlphaFoldDB" id="A0A2S0N9P6"/>
<proteinExistence type="predicted"/>
<name>A0A2S0N9P6_9HYPH</name>
<dbReference type="SUPFAM" id="SSF55729">
    <property type="entry name" value="Acyl-CoA N-acyltransferases (Nat)"/>
    <property type="match status" value="1"/>
</dbReference>
<dbReference type="PROSITE" id="PS51186">
    <property type="entry name" value="GNAT"/>
    <property type="match status" value="1"/>
</dbReference>
<reference evidence="2 3" key="1">
    <citation type="submission" date="2018-03" db="EMBL/GenBank/DDBJ databases">
        <title>Genome sequencing of Phreatobacter sp.</title>
        <authorList>
            <person name="Kim S.-J."/>
            <person name="Heo J."/>
            <person name="Kwon S.-W."/>
        </authorList>
    </citation>
    <scope>NUCLEOTIDE SEQUENCE [LARGE SCALE GENOMIC DNA]</scope>
    <source>
        <strain evidence="2 3">S-12</strain>
    </source>
</reference>
<protein>
    <recommendedName>
        <fullName evidence="1">N-acetyltransferase domain-containing protein</fullName>
    </recommendedName>
</protein>
<keyword evidence="3" id="KW-1185">Reference proteome</keyword>
<dbReference type="OrthoDB" id="5815030at2"/>
<dbReference type="InterPro" id="IPR000182">
    <property type="entry name" value="GNAT_dom"/>
</dbReference>
<gene>
    <name evidence="2" type="ORF">C6569_07220</name>
</gene>
<evidence type="ECO:0000313" key="3">
    <source>
        <dbReference type="Proteomes" id="UP000237889"/>
    </source>
</evidence>